<organism evidence="4 5">
    <name type="scientific">Sinobacterium norvegicum</name>
    <dbReference type="NCBI Taxonomy" id="1641715"/>
    <lineage>
        <taxon>Bacteria</taxon>
        <taxon>Pseudomonadati</taxon>
        <taxon>Pseudomonadota</taxon>
        <taxon>Gammaproteobacteria</taxon>
        <taxon>Cellvibrionales</taxon>
        <taxon>Spongiibacteraceae</taxon>
        <taxon>Sinobacterium</taxon>
    </lineage>
</organism>
<protein>
    <recommendedName>
        <fullName evidence="6">DUF1254 domain-containing protein</fullName>
    </recommendedName>
</protein>
<dbReference type="Gene3D" id="2.60.120.600">
    <property type="entry name" value="Domain of unknown function DUF1214, C-terminal domain"/>
    <property type="match status" value="1"/>
</dbReference>
<keyword evidence="5" id="KW-1185">Reference proteome</keyword>
<dbReference type="InterPro" id="IPR010621">
    <property type="entry name" value="DUF1214"/>
</dbReference>
<dbReference type="PANTHER" id="PTHR36509:SF2">
    <property type="entry name" value="BLL3101 PROTEIN"/>
    <property type="match status" value="1"/>
</dbReference>
<dbReference type="InterPro" id="IPR010679">
    <property type="entry name" value="DUF1254"/>
</dbReference>
<evidence type="ECO:0000313" key="4">
    <source>
        <dbReference type="EMBL" id="CAH0991000.1"/>
    </source>
</evidence>
<evidence type="ECO:0000259" key="2">
    <source>
        <dbReference type="Pfam" id="PF06742"/>
    </source>
</evidence>
<dbReference type="InterPro" id="IPR037050">
    <property type="entry name" value="DUF1254_sf"/>
</dbReference>
<sequence length="474" mass="52593">MLKKNKLALALTLGLSLSAASIAPHALAVSNFTAPIFSSELAQDQVQQIVSETYIYAYPMVLMDVTREQQGNRGVPINGGIQHFRAYPDASFTEVVRPNFDTLYSIAWYDVSEEPIIITSEKTNGHYYLMPMYDMWTDIYAAPGSRTSGSDAVAFAVVSDDWEGELPEGVTRIVSPTAMNWMIARTESDGRDYEQVNKIQDGFKITPLSKWGTDYVAAKSPINPAIDMMTSPLQQVANMDAKTFFERASKLITKYGAHKTDMSQLMRMERIGFSADTGWDLERLSKAELKVLEQGALQGQRDIKSYIPKIETPKNGWIIPTDTMGVYGNHYIKRAAIALIGLGANHAEDAIYPLALADADGDALNAEQDYELHFSADEIPPVGAFWSVTMYNEAGFAVENELDRFAIGDRNELDYNDDGSLTLYLQHSRPADSEVSNWLPAPKDGVIGVTMRLYEPKQAALLNEWLPPAITKAK</sequence>
<comment type="caution">
    <text evidence="4">The sequence shown here is derived from an EMBL/GenBank/DDBJ whole genome shotgun (WGS) entry which is preliminary data.</text>
</comment>
<proteinExistence type="predicted"/>
<evidence type="ECO:0008006" key="6">
    <source>
        <dbReference type="Google" id="ProtNLM"/>
    </source>
</evidence>
<evidence type="ECO:0000259" key="3">
    <source>
        <dbReference type="Pfam" id="PF06863"/>
    </source>
</evidence>
<accession>A0ABN8EH31</accession>
<reference evidence="4" key="1">
    <citation type="submission" date="2021-12" db="EMBL/GenBank/DDBJ databases">
        <authorList>
            <person name="Rodrigo-Torres L."/>
            <person name="Arahal R. D."/>
            <person name="Lucena T."/>
        </authorList>
    </citation>
    <scope>NUCLEOTIDE SEQUENCE</scope>
    <source>
        <strain evidence="4">CECT 8267</strain>
    </source>
</reference>
<dbReference type="Gene3D" id="2.60.40.1610">
    <property type="entry name" value="Domain of unknown function DUF1254"/>
    <property type="match status" value="1"/>
</dbReference>
<gene>
    <name evidence="4" type="ORF">SIN8267_01101</name>
</gene>
<feature type="domain" description="DUF1254" evidence="3">
    <location>
        <begin position="81"/>
        <end position="207"/>
    </location>
</feature>
<feature type="chain" id="PRO_5047395806" description="DUF1254 domain-containing protein" evidence="1">
    <location>
        <begin position="29"/>
        <end position="474"/>
    </location>
</feature>
<keyword evidence="1" id="KW-0732">Signal</keyword>
<evidence type="ECO:0000313" key="5">
    <source>
        <dbReference type="Proteomes" id="UP000838100"/>
    </source>
</evidence>
<dbReference type="Pfam" id="PF06742">
    <property type="entry name" value="DUF1214"/>
    <property type="match status" value="1"/>
</dbReference>
<dbReference type="InterPro" id="IPR037049">
    <property type="entry name" value="DUF1214_C_sf"/>
</dbReference>
<dbReference type="PANTHER" id="PTHR36509">
    <property type="entry name" value="BLL3101 PROTEIN"/>
    <property type="match status" value="1"/>
</dbReference>
<dbReference type="Proteomes" id="UP000838100">
    <property type="component" value="Unassembled WGS sequence"/>
</dbReference>
<name>A0ABN8EH31_9GAMM</name>
<dbReference type="EMBL" id="CAKLPX010000001">
    <property type="protein sequence ID" value="CAH0991000.1"/>
    <property type="molecule type" value="Genomic_DNA"/>
</dbReference>
<feature type="domain" description="DUF1214" evidence="2">
    <location>
        <begin position="350"/>
        <end position="458"/>
    </location>
</feature>
<dbReference type="SUPFAM" id="SSF160935">
    <property type="entry name" value="VPA0735-like"/>
    <property type="match status" value="1"/>
</dbReference>
<dbReference type="RefSeq" id="WP_237443665.1">
    <property type="nucleotide sequence ID" value="NZ_CAKLPX010000001.1"/>
</dbReference>
<evidence type="ECO:0000256" key="1">
    <source>
        <dbReference type="SAM" id="SignalP"/>
    </source>
</evidence>
<feature type="signal peptide" evidence="1">
    <location>
        <begin position="1"/>
        <end position="28"/>
    </location>
</feature>
<dbReference type="Pfam" id="PF06863">
    <property type="entry name" value="DUF1254"/>
    <property type="match status" value="1"/>
</dbReference>